<dbReference type="PIRSF" id="PIRSF000139">
    <property type="entry name" value="Glc_ox_4Fe-4S"/>
    <property type="match status" value="1"/>
</dbReference>
<proteinExistence type="predicted"/>
<dbReference type="EMBL" id="JAGQFT020000007">
    <property type="protein sequence ID" value="MBS7457849.1"/>
    <property type="molecule type" value="Genomic_DNA"/>
</dbReference>
<dbReference type="PANTHER" id="PTHR32479:SF17">
    <property type="entry name" value="GLYCOLATE OXIDASE IRON-SULFUR SUBUNIT"/>
    <property type="match status" value="1"/>
</dbReference>
<reference evidence="9 10" key="1">
    <citation type="journal article" date="2021" name="Microbiol. Resour. Announc.">
        <title>Draft Genome Sequence of Coralloluteibacterium stylophorae LMG 29479T.</title>
        <authorList>
            <person name="Karlyshev A.V."/>
            <person name="Kudryashova E.B."/>
            <person name="Ariskina E.V."/>
            <person name="Conroy A.P."/>
            <person name="Abidueva E.Y."/>
        </authorList>
    </citation>
    <scope>NUCLEOTIDE SEQUENCE [LARGE SCALE GENOMIC DNA]</scope>
    <source>
        <strain evidence="9 10">LMG 29479</strain>
    </source>
</reference>
<dbReference type="Pfam" id="PF13183">
    <property type="entry name" value="Fer4_8"/>
    <property type="match status" value="1"/>
</dbReference>
<dbReference type="SUPFAM" id="SSF54862">
    <property type="entry name" value="4Fe-4S ferredoxins"/>
    <property type="match status" value="1"/>
</dbReference>
<keyword evidence="1 6" id="KW-0004">4Fe-4S</keyword>
<comment type="caution">
    <text evidence="8">The sequence shown here is derived from an EMBL/GenBank/DDBJ whole genome shotgun (WGS) entry which is preliminary data.</text>
</comment>
<organism evidence="8">
    <name type="scientific">Coralloluteibacterium stylophorae</name>
    <dbReference type="NCBI Taxonomy" id="1776034"/>
    <lineage>
        <taxon>Bacteria</taxon>
        <taxon>Pseudomonadati</taxon>
        <taxon>Pseudomonadota</taxon>
        <taxon>Gammaproteobacteria</taxon>
        <taxon>Lysobacterales</taxon>
        <taxon>Lysobacteraceae</taxon>
        <taxon>Coralloluteibacterium</taxon>
    </lineage>
</organism>
<dbReference type="Gene3D" id="1.10.1060.10">
    <property type="entry name" value="Alpha-helical ferredoxin"/>
    <property type="match status" value="1"/>
</dbReference>
<protein>
    <recommendedName>
        <fullName evidence="6">Glycolate oxidase iron-sulfur subunit</fullName>
        <ecNumber evidence="6">1.1.99.14</ecNumber>
    </recommendedName>
</protein>
<reference evidence="8" key="2">
    <citation type="submission" date="2021-04" db="EMBL/GenBank/DDBJ databases">
        <authorList>
            <person name="Karlyshev A.V."/>
        </authorList>
    </citation>
    <scope>NUCLEOTIDE SEQUENCE</scope>
    <source>
        <strain evidence="8">LMG 29479</strain>
    </source>
</reference>
<dbReference type="InterPro" id="IPR004017">
    <property type="entry name" value="Cys_rich_dom"/>
</dbReference>
<dbReference type="GO" id="GO:0051539">
    <property type="term" value="F:4 iron, 4 sulfur cluster binding"/>
    <property type="evidence" value="ECO:0007669"/>
    <property type="project" value="UniProtKB-UniRule"/>
</dbReference>
<keyword evidence="10" id="KW-1185">Reference proteome</keyword>
<evidence type="ECO:0000256" key="5">
    <source>
        <dbReference type="ARBA" id="ARBA00023014"/>
    </source>
</evidence>
<keyword evidence="5 6" id="KW-0411">Iron-sulfur</keyword>
<dbReference type="PROSITE" id="PS51379">
    <property type="entry name" value="4FE4S_FER_2"/>
    <property type="match status" value="2"/>
</dbReference>
<dbReference type="EC" id="1.1.99.14" evidence="6"/>
<evidence type="ECO:0000256" key="1">
    <source>
        <dbReference type="ARBA" id="ARBA00022485"/>
    </source>
</evidence>
<evidence type="ECO:0000256" key="6">
    <source>
        <dbReference type="PIRNR" id="PIRNR000139"/>
    </source>
</evidence>
<feature type="domain" description="4Fe-4S ferredoxin-type" evidence="7">
    <location>
        <begin position="4"/>
        <end position="33"/>
    </location>
</feature>
<dbReference type="PROSITE" id="PS00198">
    <property type="entry name" value="4FE4S_FER_1"/>
    <property type="match status" value="2"/>
</dbReference>
<keyword evidence="6" id="KW-0249">Electron transport</keyword>
<evidence type="ECO:0000313" key="8">
    <source>
        <dbReference type="EMBL" id="MBR0564278.1"/>
    </source>
</evidence>
<keyword evidence="6" id="KW-0813">Transport</keyword>
<dbReference type="RefSeq" id="WP_211928127.1">
    <property type="nucleotide sequence ID" value="NZ_JAGQFT020000007.1"/>
</dbReference>
<evidence type="ECO:0000256" key="4">
    <source>
        <dbReference type="ARBA" id="ARBA00023004"/>
    </source>
</evidence>
<evidence type="ECO:0000259" key="7">
    <source>
        <dbReference type="PROSITE" id="PS51379"/>
    </source>
</evidence>
<comment type="catalytic activity">
    <reaction evidence="6">
        <text>(R)-lactate + A = pyruvate + AH2</text>
        <dbReference type="Rhea" id="RHEA:15089"/>
        <dbReference type="ChEBI" id="CHEBI:13193"/>
        <dbReference type="ChEBI" id="CHEBI:15361"/>
        <dbReference type="ChEBI" id="CHEBI:16004"/>
        <dbReference type="ChEBI" id="CHEBI:17499"/>
    </reaction>
</comment>
<evidence type="ECO:0000313" key="10">
    <source>
        <dbReference type="Proteomes" id="UP000675747"/>
    </source>
</evidence>
<sequence>MPVDPLQALAAQCVQCGLCLPHCPTYALERTEAEGPRGRIAYVRGLASGDLAPTVAGDRHLDHCLGCRRCETACPAGVRFGALLLAARSRQRQRRAPPWRQRLLEAMAARPRWLGGLMRLYRRVAPLLPRRARPLPVPPPAPRGTDWPRGGGHAIFLGCVARTYDGEVADALRLLAARAGLALGRPQAQTCCGALHAHAGDDATAARLAATNRAAFAGCGEILTTASGCHEAVAAALGPGRTSDALVFLARHADALRFRPAATRVALHLPCTQHRLAGSVAATRTLLARVPDLEVVDLPQGCCGAAGSAMLLRPERAADLRAPLLHGLAASGATTLLSANIGCRLHLANAADVPVRHPIAFLAEHLQ</sequence>
<keyword evidence="4 6" id="KW-0408">Iron</keyword>
<keyword evidence="3" id="KW-0677">Repeat</keyword>
<keyword evidence="2 6" id="KW-0479">Metal-binding</keyword>
<dbReference type="AlphaFoldDB" id="A0A8J8B1B0"/>
<comment type="catalytic activity">
    <reaction evidence="6">
        <text>glycolate + A = glyoxylate + AH2</text>
        <dbReference type="Rhea" id="RHEA:21264"/>
        <dbReference type="ChEBI" id="CHEBI:13193"/>
        <dbReference type="ChEBI" id="CHEBI:17499"/>
        <dbReference type="ChEBI" id="CHEBI:29805"/>
        <dbReference type="ChEBI" id="CHEBI:36655"/>
        <dbReference type="EC" id="1.1.99.14"/>
    </reaction>
</comment>
<dbReference type="InterPro" id="IPR017896">
    <property type="entry name" value="4Fe4S_Fe-S-bd"/>
</dbReference>
<evidence type="ECO:0000256" key="3">
    <source>
        <dbReference type="ARBA" id="ARBA00022737"/>
    </source>
</evidence>
<dbReference type="GO" id="GO:0046872">
    <property type="term" value="F:metal ion binding"/>
    <property type="evidence" value="ECO:0007669"/>
    <property type="project" value="UniProtKB-UniRule"/>
</dbReference>
<accession>A0A8J8B1B0</accession>
<comment type="cofactor">
    <cofactor evidence="6">
        <name>[4Fe-4S] cluster</name>
        <dbReference type="ChEBI" id="CHEBI:49883"/>
    </cofactor>
    <text evidence="6">Binds 2 [4Fe-4S] clusters.</text>
</comment>
<dbReference type="Proteomes" id="UP000675747">
    <property type="component" value="Unassembled WGS sequence"/>
</dbReference>
<dbReference type="InterPro" id="IPR017900">
    <property type="entry name" value="4Fe4S_Fe_S_CS"/>
</dbReference>
<gene>
    <name evidence="9" type="ORF">KB893_011980</name>
    <name evidence="8" type="ORF">KB893_17495</name>
</gene>
<evidence type="ECO:0000256" key="2">
    <source>
        <dbReference type="ARBA" id="ARBA00022723"/>
    </source>
</evidence>
<dbReference type="GO" id="GO:0019154">
    <property type="term" value="F:glycolate dehydrogenase activity"/>
    <property type="evidence" value="ECO:0007669"/>
    <property type="project" value="UniProtKB-EC"/>
</dbReference>
<dbReference type="InterPro" id="IPR009051">
    <property type="entry name" value="Helical_ferredxn"/>
</dbReference>
<dbReference type="Pfam" id="PF02754">
    <property type="entry name" value="CCG"/>
    <property type="match status" value="2"/>
</dbReference>
<dbReference type="EMBL" id="JAGQFT010000284">
    <property type="protein sequence ID" value="MBR0564278.1"/>
    <property type="molecule type" value="Genomic_DNA"/>
</dbReference>
<name>A0A8J8B1B0_9GAMM</name>
<comment type="function">
    <text evidence="6">Component of a complex that catalyzes the oxidation of glycolate to glyoxylate.</text>
</comment>
<evidence type="ECO:0000313" key="9">
    <source>
        <dbReference type="EMBL" id="MBS7457849.1"/>
    </source>
</evidence>
<dbReference type="PANTHER" id="PTHR32479">
    <property type="entry name" value="GLYCOLATE OXIDASE IRON-SULFUR SUBUNIT"/>
    <property type="match status" value="1"/>
</dbReference>
<dbReference type="InterPro" id="IPR012257">
    <property type="entry name" value="Glc_ox_4Fe-4S"/>
</dbReference>
<feature type="domain" description="4Fe-4S ferredoxin-type" evidence="7">
    <location>
        <begin position="53"/>
        <end position="78"/>
    </location>
</feature>